<dbReference type="AlphaFoldDB" id="A0A255ZT47"/>
<evidence type="ECO:0000313" key="3">
    <source>
        <dbReference type="Proteomes" id="UP000216035"/>
    </source>
</evidence>
<accession>A0A255ZT47</accession>
<dbReference type="EMBL" id="NOXX01000196">
    <property type="protein sequence ID" value="OYQ43900.1"/>
    <property type="molecule type" value="Genomic_DNA"/>
</dbReference>
<comment type="caution">
    <text evidence="2">The sequence shown here is derived from an EMBL/GenBank/DDBJ whole genome shotgun (WGS) entry which is preliminary data.</text>
</comment>
<name>A0A255ZT47_9FLAO</name>
<dbReference type="SUPFAM" id="SSF52540">
    <property type="entry name" value="P-loop containing nucleoside triphosphate hydrolases"/>
    <property type="match status" value="1"/>
</dbReference>
<dbReference type="Proteomes" id="UP000216035">
    <property type="component" value="Unassembled WGS sequence"/>
</dbReference>
<evidence type="ECO:0000313" key="2">
    <source>
        <dbReference type="EMBL" id="OYQ43900.1"/>
    </source>
</evidence>
<protein>
    <recommendedName>
        <fullName evidence="1">PD-(D/E)XK endonuclease-like domain-containing protein</fullName>
    </recommendedName>
</protein>
<keyword evidence="3" id="KW-1185">Reference proteome</keyword>
<feature type="domain" description="PD-(D/E)XK endonuclease-like" evidence="1">
    <location>
        <begin position="646"/>
        <end position="914"/>
    </location>
</feature>
<dbReference type="InterPro" id="IPR011604">
    <property type="entry name" value="PDDEXK-like_dom_sf"/>
</dbReference>
<reference evidence="2 3" key="1">
    <citation type="submission" date="2017-07" db="EMBL/GenBank/DDBJ databases">
        <title>Flavobacterium cyanobacteriorum sp. nov., isolated from cyanobacterial aggregates in a eutrophic lake.</title>
        <authorList>
            <person name="Cai H."/>
        </authorList>
    </citation>
    <scope>NUCLEOTIDE SEQUENCE [LARGE SCALE GENOMIC DNA]</scope>
    <source>
        <strain evidence="2 3">TH167</strain>
    </source>
</reference>
<sequence length="919" mass="104978">MAANTFLQLLSAEMFAHREKIGEWPIVILPSKRAKIFLLRELRANCQTPVFAPEIWSVEEFISKVSGANPIEELNLLLEFYNVYKSVTSHENIQDFSFFANWAPTALADFNEIDRYLLNPDAIFDYLKAIDDIKKWGANPDDTPLLKRYLNFWNQLPKYYYALKERLLQLNLAYQGLAYRLATEQIQAFAANTNEHFFFAGFNALNAAEERIIKSLMELGKAQIFFDIDKTLFADKTHDAGLFLRRYATTWPQFRSQNMNFITDAFSQHKEINCLGTTGRIGQVKIAAQILNEWVQQNPEHLSKIAVVLADESLLQPLLAALPSHIETLNITMGLPLEKSSVVQLFKDILRMQLAAKQRKGGSIYHRDLLRVLSHNFISGRQANKILQYLTENNIAFCNSNRLLQRTEDPLLRAILTDIEPNGSNLPAYLTTIINLLKPTLSVEQRESRLQLSYLFEFARVVAKWSEYLETAQQQITLDIDQAIQILKQLLKTVTVSFEGEPLEGLQIMGILESRTLDFERVLVLGLNEGKLPAGKSFNSFIPHDVKRERGLPTYREKDAIFSYHFYHLLQRAKHVDLIYNLDTEGFESAERSRFITQLLFDPSPNHQITERIFNTFVEAKAEAPQEIIKTPTLINQIKQLLAHGLSPSAVDSYLRSPLEFYKQYLLGLRPEDEVEENIAANTLGTIIHNVFEKLYEPYLNQVLTTNFYDKALALFPELLQKEAEILFKEGDLAFGQNFLEISFARTTIKSYLEAERALVATGNTLIIRLLEQKLSADLSVPEFDFPVRVSGKVDRIDELNGTIRVLDYKTGRVDRNYLKFDAAAQHEANLKESKVLQLLTYAFAAASGTPFKTFEAGIISLRSPKEGAIVLQLKNFAASDTVIDQAVFDQYQQAMTYVISEMLNPDVPFTADRKKEKK</sequence>
<dbReference type="InterPro" id="IPR011335">
    <property type="entry name" value="Restrct_endonuc-II-like"/>
</dbReference>
<dbReference type="Gene3D" id="3.40.50.300">
    <property type="entry name" value="P-loop containing nucleotide triphosphate hydrolases"/>
    <property type="match status" value="1"/>
</dbReference>
<dbReference type="Pfam" id="PF12705">
    <property type="entry name" value="PDDEXK_1"/>
    <property type="match status" value="1"/>
</dbReference>
<gene>
    <name evidence="2" type="ORF">CHX27_08470</name>
</gene>
<dbReference type="SUPFAM" id="SSF52980">
    <property type="entry name" value="Restriction endonuclease-like"/>
    <property type="match status" value="1"/>
</dbReference>
<dbReference type="InterPro" id="IPR027417">
    <property type="entry name" value="P-loop_NTPase"/>
</dbReference>
<dbReference type="InterPro" id="IPR038726">
    <property type="entry name" value="PDDEXK_AddAB-type"/>
</dbReference>
<organism evidence="2 3">
    <name type="scientific">Flavobacterium aurantiibacter</name>
    <dbReference type="NCBI Taxonomy" id="2023067"/>
    <lineage>
        <taxon>Bacteria</taxon>
        <taxon>Pseudomonadati</taxon>
        <taxon>Bacteroidota</taxon>
        <taxon>Flavobacteriia</taxon>
        <taxon>Flavobacteriales</taxon>
        <taxon>Flavobacteriaceae</taxon>
        <taxon>Flavobacterium</taxon>
    </lineage>
</organism>
<dbReference type="RefSeq" id="WP_094486333.1">
    <property type="nucleotide sequence ID" value="NZ_NOXX01000196.1"/>
</dbReference>
<dbReference type="OrthoDB" id="9762792at2"/>
<dbReference type="Gene3D" id="3.90.320.10">
    <property type="match status" value="1"/>
</dbReference>
<proteinExistence type="predicted"/>
<evidence type="ECO:0000259" key="1">
    <source>
        <dbReference type="Pfam" id="PF12705"/>
    </source>
</evidence>